<dbReference type="EMBL" id="JACRSN010000002">
    <property type="protein sequence ID" value="MBC8532849.1"/>
    <property type="molecule type" value="Genomic_DNA"/>
</dbReference>
<keyword evidence="4" id="KW-1185">Reference proteome</keyword>
<dbReference type="PROSITE" id="PS50921">
    <property type="entry name" value="ANTAR"/>
    <property type="match status" value="1"/>
</dbReference>
<proteinExistence type="predicted"/>
<dbReference type="GO" id="GO:0003723">
    <property type="term" value="F:RNA binding"/>
    <property type="evidence" value="ECO:0007669"/>
    <property type="project" value="InterPro"/>
</dbReference>
<dbReference type="InterPro" id="IPR011006">
    <property type="entry name" value="CheY-like_superfamily"/>
</dbReference>
<dbReference type="SUPFAM" id="SSF52172">
    <property type="entry name" value="CheY-like"/>
    <property type="match status" value="1"/>
</dbReference>
<keyword evidence="1" id="KW-0175">Coiled coil</keyword>
<dbReference type="Gene3D" id="1.10.10.10">
    <property type="entry name" value="Winged helix-like DNA-binding domain superfamily/Winged helix DNA-binding domain"/>
    <property type="match status" value="1"/>
</dbReference>
<comment type="caution">
    <text evidence="3">The sequence shown here is derived from an EMBL/GenBank/DDBJ whole genome shotgun (WGS) entry which is preliminary data.</text>
</comment>
<feature type="domain" description="ANTAR" evidence="2">
    <location>
        <begin position="129"/>
        <end position="190"/>
    </location>
</feature>
<organism evidence="3 4">
    <name type="scientific">Yeguia hominis</name>
    <dbReference type="NCBI Taxonomy" id="2763662"/>
    <lineage>
        <taxon>Bacteria</taxon>
        <taxon>Bacillati</taxon>
        <taxon>Bacillota</taxon>
        <taxon>Clostridia</taxon>
        <taxon>Eubacteriales</taxon>
        <taxon>Yeguiaceae</taxon>
        <taxon>Yeguia</taxon>
    </lineage>
</organism>
<dbReference type="InterPro" id="IPR005561">
    <property type="entry name" value="ANTAR"/>
</dbReference>
<name>A0A926HQL0_9FIRM</name>
<protein>
    <submittedName>
        <fullName evidence="3">ANTAR domain-containing protein</fullName>
    </submittedName>
</protein>
<evidence type="ECO:0000259" key="2">
    <source>
        <dbReference type="PROSITE" id="PS50921"/>
    </source>
</evidence>
<dbReference type="AlphaFoldDB" id="A0A926HQL0"/>
<dbReference type="InterPro" id="IPR008327">
    <property type="entry name" value="Sig_transdc_resp-reg_antiterm"/>
</dbReference>
<dbReference type="Pfam" id="PF03861">
    <property type="entry name" value="ANTAR"/>
    <property type="match status" value="1"/>
</dbReference>
<dbReference type="SMART" id="SM01012">
    <property type="entry name" value="ANTAR"/>
    <property type="match status" value="1"/>
</dbReference>
<reference evidence="3" key="1">
    <citation type="submission" date="2020-08" db="EMBL/GenBank/DDBJ databases">
        <title>Genome public.</title>
        <authorList>
            <person name="Liu C."/>
            <person name="Sun Q."/>
        </authorList>
    </citation>
    <scope>NUCLEOTIDE SEQUENCE</scope>
    <source>
        <strain evidence="3">NSJ-40</strain>
    </source>
</reference>
<feature type="coiled-coil region" evidence="1">
    <location>
        <begin position="122"/>
        <end position="149"/>
    </location>
</feature>
<evidence type="ECO:0000313" key="4">
    <source>
        <dbReference type="Proteomes" id="UP000651482"/>
    </source>
</evidence>
<sequence>MLCEKPPQHVLIVSSAEKGAAYISELLNPRAYDAVAVAKSGTEARRMLISETYELVVINAPLSDEFGHELAIRVAEDGASGVILIVKNELFDEICHRVGDDGVLTVAKPVSRHLFYQAVKLLEAVQARWRKLEKENRKLQVKLEEIRIVARAKCILMEYLNMSEGDAHRYIEKQAMDLRTTKKTVAENVLKTYDH</sequence>
<dbReference type="Proteomes" id="UP000651482">
    <property type="component" value="Unassembled WGS sequence"/>
</dbReference>
<dbReference type="PIRSF" id="PIRSF036382">
    <property type="entry name" value="RR_antiterm"/>
    <property type="match status" value="1"/>
</dbReference>
<dbReference type="RefSeq" id="WP_249318097.1">
    <property type="nucleotide sequence ID" value="NZ_JACRSN010000002.1"/>
</dbReference>
<gene>
    <name evidence="3" type="ORF">IAG03_02280</name>
</gene>
<dbReference type="InterPro" id="IPR036388">
    <property type="entry name" value="WH-like_DNA-bd_sf"/>
</dbReference>
<dbReference type="Gene3D" id="3.40.50.2300">
    <property type="match status" value="1"/>
</dbReference>
<evidence type="ECO:0000256" key="1">
    <source>
        <dbReference type="SAM" id="Coils"/>
    </source>
</evidence>
<accession>A0A926HQL0</accession>
<evidence type="ECO:0000313" key="3">
    <source>
        <dbReference type="EMBL" id="MBC8532849.1"/>
    </source>
</evidence>